<dbReference type="EMBL" id="OX465086">
    <property type="protein sequence ID" value="CAI9262244.1"/>
    <property type="molecule type" value="Genomic_DNA"/>
</dbReference>
<name>A0AA35Y0I6_LACSI</name>
<keyword evidence="2" id="KW-1185">Reference proteome</keyword>
<evidence type="ECO:0000313" key="2">
    <source>
        <dbReference type="Proteomes" id="UP001177003"/>
    </source>
</evidence>
<organism evidence="1 2">
    <name type="scientific">Lactuca saligna</name>
    <name type="common">Willowleaf lettuce</name>
    <dbReference type="NCBI Taxonomy" id="75948"/>
    <lineage>
        <taxon>Eukaryota</taxon>
        <taxon>Viridiplantae</taxon>
        <taxon>Streptophyta</taxon>
        <taxon>Embryophyta</taxon>
        <taxon>Tracheophyta</taxon>
        <taxon>Spermatophyta</taxon>
        <taxon>Magnoliopsida</taxon>
        <taxon>eudicotyledons</taxon>
        <taxon>Gunneridae</taxon>
        <taxon>Pentapetalae</taxon>
        <taxon>asterids</taxon>
        <taxon>campanulids</taxon>
        <taxon>Asterales</taxon>
        <taxon>Asteraceae</taxon>
        <taxon>Cichorioideae</taxon>
        <taxon>Cichorieae</taxon>
        <taxon>Lactucinae</taxon>
        <taxon>Lactuca</taxon>
    </lineage>
</organism>
<dbReference type="AlphaFoldDB" id="A0AA35Y0I6"/>
<sequence>MILIQANLRRINRNNEEASDAGVKTSGFETFFTTPPTSQPQDDPDIPLGADGLDFDTFHYSLFSVQGESDDDAPVTQRHIRALFNKLESLIASSTATSIQAYYEAAVKGMLNTLKKEHAINLEKANKSVEDSTLSLNDAITKLSTLLRIERENLEKLHTDINADNTSFPTSISSRLTKFQEDLAVESKIMDELALRTNQLISKSIMLKNVKK</sequence>
<evidence type="ECO:0000313" key="1">
    <source>
        <dbReference type="EMBL" id="CAI9262244.1"/>
    </source>
</evidence>
<protein>
    <submittedName>
        <fullName evidence="1">Uncharacterized protein</fullName>
    </submittedName>
</protein>
<dbReference type="Proteomes" id="UP001177003">
    <property type="component" value="Chromosome 0"/>
</dbReference>
<gene>
    <name evidence="1" type="ORF">LSALG_LOCUS2993</name>
</gene>
<accession>A0AA35Y0I6</accession>
<proteinExistence type="predicted"/>
<reference evidence="1" key="1">
    <citation type="submission" date="2023-04" db="EMBL/GenBank/DDBJ databases">
        <authorList>
            <person name="Vijverberg K."/>
            <person name="Xiong W."/>
            <person name="Schranz E."/>
        </authorList>
    </citation>
    <scope>NUCLEOTIDE SEQUENCE</scope>
</reference>